<dbReference type="AlphaFoldDB" id="K9ECE0"/>
<protein>
    <recommendedName>
        <fullName evidence="1">Rhodanese domain-containing protein</fullName>
    </recommendedName>
</protein>
<dbReference type="eggNOG" id="COG0607">
    <property type="taxonomic scope" value="Bacteria"/>
</dbReference>
<dbReference type="PANTHER" id="PTHR43031">
    <property type="entry name" value="FAD-DEPENDENT OXIDOREDUCTASE"/>
    <property type="match status" value="1"/>
</dbReference>
<evidence type="ECO:0000313" key="2">
    <source>
        <dbReference type="EMBL" id="EKU93496.1"/>
    </source>
</evidence>
<dbReference type="InterPro" id="IPR050229">
    <property type="entry name" value="GlpE_sulfurtransferase"/>
</dbReference>
<dbReference type="Gene3D" id="3.40.250.10">
    <property type="entry name" value="Rhodanese-like domain"/>
    <property type="match status" value="1"/>
</dbReference>
<dbReference type="SMART" id="SM00450">
    <property type="entry name" value="RHOD"/>
    <property type="match status" value="1"/>
</dbReference>
<dbReference type="PROSITE" id="PS50206">
    <property type="entry name" value="RHODANESE_3"/>
    <property type="match status" value="1"/>
</dbReference>
<proteinExistence type="predicted"/>
<dbReference type="PANTHER" id="PTHR43031:SF17">
    <property type="entry name" value="SULFURTRANSFERASE YTWF-RELATED"/>
    <property type="match status" value="1"/>
</dbReference>
<organism evidence="2 3">
    <name type="scientific">Alloiococcus otitis ATCC 51267</name>
    <dbReference type="NCBI Taxonomy" id="883081"/>
    <lineage>
        <taxon>Bacteria</taxon>
        <taxon>Bacillati</taxon>
        <taxon>Bacillota</taxon>
        <taxon>Bacilli</taxon>
        <taxon>Lactobacillales</taxon>
        <taxon>Carnobacteriaceae</taxon>
        <taxon>Alloiococcus</taxon>
    </lineage>
</organism>
<dbReference type="SUPFAM" id="SSF52821">
    <property type="entry name" value="Rhodanese/Cell cycle control phosphatase"/>
    <property type="match status" value="1"/>
</dbReference>
<comment type="caution">
    <text evidence="2">The sequence shown here is derived from an EMBL/GenBank/DDBJ whole genome shotgun (WGS) entry which is preliminary data.</text>
</comment>
<dbReference type="Proteomes" id="UP000009875">
    <property type="component" value="Unassembled WGS sequence"/>
</dbReference>
<name>K9ECE0_9LACT</name>
<evidence type="ECO:0000313" key="3">
    <source>
        <dbReference type="Proteomes" id="UP000009875"/>
    </source>
</evidence>
<reference evidence="2 3" key="1">
    <citation type="submission" date="2012-09" db="EMBL/GenBank/DDBJ databases">
        <title>The Genome Sequence of Alloiococcus otitis ATCC 51267.</title>
        <authorList>
            <consortium name="The Broad Institute Genome Sequencing Platform"/>
            <person name="Earl A."/>
            <person name="Ward D."/>
            <person name="Feldgarden M."/>
            <person name="Gevers D."/>
            <person name="Huys G."/>
            <person name="Walker B."/>
            <person name="Young S.K."/>
            <person name="Zeng Q."/>
            <person name="Gargeya S."/>
            <person name="Fitzgerald M."/>
            <person name="Haas B."/>
            <person name="Abouelleil A."/>
            <person name="Alvarado L."/>
            <person name="Arachchi H.M."/>
            <person name="Berlin A.M."/>
            <person name="Chapman S.B."/>
            <person name="Goldberg J."/>
            <person name="Griggs A."/>
            <person name="Gujja S."/>
            <person name="Hansen M."/>
            <person name="Howarth C."/>
            <person name="Imamovic A."/>
            <person name="Larimer J."/>
            <person name="McCowen C."/>
            <person name="Montmayeur A."/>
            <person name="Murphy C."/>
            <person name="Neiman D."/>
            <person name="Pearson M."/>
            <person name="Priest M."/>
            <person name="Roberts A."/>
            <person name="Saif S."/>
            <person name="Shea T."/>
            <person name="Sisk P."/>
            <person name="Sykes S."/>
            <person name="Wortman J."/>
            <person name="Nusbaum C."/>
            <person name="Birren B."/>
        </authorList>
    </citation>
    <scope>NUCLEOTIDE SEQUENCE [LARGE SCALE GENOMIC DNA]</scope>
    <source>
        <strain evidence="2 3">ATCC 51267</strain>
    </source>
</reference>
<evidence type="ECO:0000259" key="1">
    <source>
        <dbReference type="PROSITE" id="PS50206"/>
    </source>
</evidence>
<dbReference type="CDD" id="cd00158">
    <property type="entry name" value="RHOD"/>
    <property type="match status" value="1"/>
</dbReference>
<dbReference type="Pfam" id="PF00581">
    <property type="entry name" value="Rhodanese"/>
    <property type="match status" value="1"/>
</dbReference>
<gene>
    <name evidence="2" type="ORF">HMPREF9698_01028</name>
</gene>
<dbReference type="EMBL" id="AGXA01000020">
    <property type="protein sequence ID" value="EKU93496.1"/>
    <property type="molecule type" value="Genomic_DNA"/>
</dbReference>
<dbReference type="PATRIC" id="fig|883081.3.peg.1029"/>
<feature type="domain" description="Rhodanese" evidence="1">
    <location>
        <begin position="3"/>
        <end position="75"/>
    </location>
</feature>
<dbReference type="InterPro" id="IPR036873">
    <property type="entry name" value="Rhodanese-like_dom_sf"/>
</dbReference>
<accession>K9ECE0</accession>
<dbReference type="HOGENOM" id="CLU_089574_13_2_9"/>
<sequence length="78" mass="8778">MKILDVRTEQEYKDSHIPGAISKPLDQIDTCNLDKSPDYYVICRSGRRSSLACQQLQSQGYQVKNVQGGMLDWTGPTT</sequence>
<keyword evidence="3" id="KW-1185">Reference proteome</keyword>
<dbReference type="InterPro" id="IPR001763">
    <property type="entry name" value="Rhodanese-like_dom"/>
</dbReference>
<dbReference type="STRING" id="883081.HMPREF9698_01028"/>